<sequence>MPPRPETISTSFGVATVVPTRYFLKHVLPPLHPNIDVDKVLVKLRRHRKGSQKAITKAGRWWGFAKDPAEVERPKTGFSHFPKLVDAIAKCGAPKGTNPSLQVLHNPEPTTYGENRHIDELPDAYMVAPSIDRTKVSWADVAVIGEYEKYFPNSAMSSERLAQSTLRAFKDPRRRFVYGYTLDDMAMRLWFRDRSQFIVSRNFNFITNHEPIVYFFLSLLYAETHHLGWDPTVRVISCSNNKPQYEYTVENVDGSTSTFRTLRLISQVDSVQGKGTRVWKVVLVVNGVPVGAPAVLKDHWIQEEFEFEGTTLSRIQRSDNSEDFQRTFSSNFLTVLSHGGVIMRSQRHAPYCDRTRQHIRNAKASKLDVPLPDAGFFGPRPYVPSHLVSKQDPFLTGCRLHYRIVFKEYCTALRSSTPLSIVFTALAQLCEALKLLHEAGWVHRDISDGNIMLDELGHARLMDLEYAKRLGDETTPDLRIGTSPFMSAEVARQAYSRSFPSPQPMDPRYCPLDPALSPRSQLYKFAREHHLSVSPGDSDETCSLNLEFKIAEAMWKKDAQLLERGEDRPAISPASSIGPEFQTPSPERAKVRANVSGVIDFGFRYNPLHDLESLFWIATYFLFNATPEDRDATMTVYRKQITQRLLHEEEQRDRCIRLDGCYRYDLDVLPKNLRKLGLVLEDWRSQLTAAFYDAEKDCASITPSTGSGLHEQLARTLQKMSELAGSLHDGPSTCADTETRKRRLDDASDSQTPNSDALTRPKKKARTVEAD</sequence>
<proteinExistence type="predicted"/>
<name>A0ACC1SRI6_9APHY</name>
<dbReference type="Proteomes" id="UP001148662">
    <property type="component" value="Unassembled WGS sequence"/>
</dbReference>
<dbReference type="EMBL" id="JANHOG010001069">
    <property type="protein sequence ID" value="KAJ3545073.1"/>
    <property type="molecule type" value="Genomic_DNA"/>
</dbReference>
<gene>
    <name evidence="1" type="ORF">NM688_g5672</name>
</gene>
<organism evidence="1 2">
    <name type="scientific">Phlebia brevispora</name>
    <dbReference type="NCBI Taxonomy" id="194682"/>
    <lineage>
        <taxon>Eukaryota</taxon>
        <taxon>Fungi</taxon>
        <taxon>Dikarya</taxon>
        <taxon>Basidiomycota</taxon>
        <taxon>Agaricomycotina</taxon>
        <taxon>Agaricomycetes</taxon>
        <taxon>Polyporales</taxon>
        <taxon>Meruliaceae</taxon>
        <taxon>Phlebia</taxon>
    </lineage>
</organism>
<accession>A0ACC1SRI6</accession>
<evidence type="ECO:0000313" key="1">
    <source>
        <dbReference type="EMBL" id="KAJ3545073.1"/>
    </source>
</evidence>
<evidence type="ECO:0000313" key="2">
    <source>
        <dbReference type="Proteomes" id="UP001148662"/>
    </source>
</evidence>
<comment type="caution">
    <text evidence="1">The sequence shown here is derived from an EMBL/GenBank/DDBJ whole genome shotgun (WGS) entry which is preliminary data.</text>
</comment>
<protein>
    <submittedName>
        <fullName evidence="1">Uncharacterized protein</fullName>
    </submittedName>
</protein>
<reference evidence="1" key="1">
    <citation type="submission" date="2022-07" db="EMBL/GenBank/DDBJ databases">
        <title>Genome Sequence of Phlebia brevispora.</title>
        <authorList>
            <person name="Buettner E."/>
        </authorList>
    </citation>
    <scope>NUCLEOTIDE SEQUENCE</scope>
    <source>
        <strain evidence="1">MPL23</strain>
    </source>
</reference>
<keyword evidence="2" id="KW-1185">Reference proteome</keyword>